<protein>
    <submittedName>
        <fullName evidence="1">Uncharacterized protein</fullName>
    </submittedName>
</protein>
<organism evidence="1 2">
    <name type="scientific">Rhizopogon vinicolor AM-OR11-026</name>
    <dbReference type="NCBI Taxonomy" id="1314800"/>
    <lineage>
        <taxon>Eukaryota</taxon>
        <taxon>Fungi</taxon>
        <taxon>Dikarya</taxon>
        <taxon>Basidiomycota</taxon>
        <taxon>Agaricomycotina</taxon>
        <taxon>Agaricomycetes</taxon>
        <taxon>Agaricomycetidae</taxon>
        <taxon>Boletales</taxon>
        <taxon>Suillineae</taxon>
        <taxon>Rhizopogonaceae</taxon>
        <taxon>Rhizopogon</taxon>
    </lineage>
</organism>
<evidence type="ECO:0000313" key="2">
    <source>
        <dbReference type="Proteomes" id="UP000092154"/>
    </source>
</evidence>
<keyword evidence="2" id="KW-1185">Reference proteome</keyword>
<name>A0A1B7N1R3_9AGAM</name>
<feature type="non-terminal residue" evidence="1">
    <location>
        <position position="1"/>
    </location>
</feature>
<dbReference type="EMBL" id="KV448277">
    <property type="protein sequence ID" value="OAX38786.1"/>
    <property type="molecule type" value="Genomic_DNA"/>
</dbReference>
<dbReference type="OrthoDB" id="3044029at2759"/>
<reference evidence="1 2" key="1">
    <citation type="submission" date="2016-06" db="EMBL/GenBank/DDBJ databases">
        <title>Comparative genomics of the ectomycorrhizal sister species Rhizopogon vinicolor and Rhizopogon vesiculosus (Basidiomycota: Boletales) reveals a divergence of the mating type B locus.</title>
        <authorList>
            <consortium name="DOE Joint Genome Institute"/>
            <person name="Mujic A.B."/>
            <person name="Kuo A."/>
            <person name="Tritt A."/>
            <person name="Lipzen A."/>
            <person name="Chen C."/>
            <person name="Johnson J."/>
            <person name="Sharma A."/>
            <person name="Barry K."/>
            <person name="Grigoriev I.V."/>
            <person name="Spatafora J.W."/>
        </authorList>
    </citation>
    <scope>NUCLEOTIDE SEQUENCE [LARGE SCALE GENOMIC DNA]</scope>
    <source>
        <strain evidence="1 2">AM-OR11-026</strain>
    </source>
</reference>
<dbReference type="AlphaFoldDB" id="A0A1B7N1R3"/>
<dbReference type="InParanoid" id="A0A1B7N1R3"/>
<dbReference type="STRING" id="1314800.A0A1B7N1R3"/>
<proteinExistence type="predicted"/>
<evidence type="ECO:0000313" key="1">
    <source>
        <dbReference type="EMBL" id="OAX38786.1"/>
    </source>
</evidence>
<sequence length="196" mass="21366">LISDAENDGVPCCTSSFGCQNSFSDGFITGTTISRASDGSYIQITGCMDSSRFYFAQRGTGGQMNVRFLNAAQCTFGGYGASFIEQVEPSASRFCLRCCASENDQVNCNSYNDEAGRPVAVPGTYDFPGVSCCYCTRQQFNFQNFHHSHIFSGQSNCPHHLQCYSYCAQPVAASIQNHKELVINPCITIIMNPGKV</sequence>
<dbReference type="Proteomes" id="UP000092154">
    <property type="component" value="Unassembled WGS sequence"/>
</dbReference>
<gene>
    <name evidence="1" type="ORF">K503DRAFT_690929</name>
</gene>
<accession>A0A1B7N1R3</accession>